<keyword evidence="1" id="KW-0812">Transmembrane</keyword>
<dbReference type="Proteomes" id="UP000265643">
    <property type="component" value="Unassembled WGS sequence"/>
</dbReference>
<reference evidence="3" key="1">
    <citation type="submission" date="2018-09" db="EMBL/GenBank/DDBJ databases">
        <title>Draft Genome Sequence of Mediterraneibacter sp. KCTC 15684.</title>
        <authorList>
            <person name="Kim J.S."/>
            <person name="Han K.I."/>
            <person name="Suh M.K."/>
            <person name="Lee K.C."/>
            <person name="Eom M.K."/>
            <person name="Lee J.H."/>
            <person name="Park S.H."/>
            <person name="Kang S.W."/>
            <person name="Park J.E."/>
            <person name="Oh B.S."/>
            <person name="Yu S.Y."/>
            <person name="Choi S.H."/>
            <person name="Lee D.H."/>
            <person name="Yoon H."/>
            <person name="Kim B."/>
            <person name="Yang S.J."/>
            <person name="Lee J.S."/>
        </authorList>
    </citation>
    <scope>NUCLEOTIDE SEQUENCE [LARGE SCALE GENOMIC DNA]</scope>
    <source>
        <strain evidence="3">KCTC 15684</strain>
    </source>
</reference>
<keyword evidence="1" id="KW-0472">Membrane</keyword>
<protein>
    <submittedName>
        <fullName evidence="2">Uncharacterized protein</fullName>
    </submittedName>
</protein>
<evidence type="ECO:0000256" key="1">
    <source>
        <dbReference type="SAM" id="Phobius"/>
    </source>
</evidence>
<gene>
    <name evidence="2" type="ORF">KGMB01110_05400</name>
</gene>
<feature type="transmembrane region" description="Helical" evidence="1">
    <location>
        <begin position="36"/>
        <end position="60"/>
    </location>
</feature>
<evidence type="ECO:0000313" key="2">
    <source>
        <dbReference type="EMBL" id="GCA66104.1"/>
    </source>
</evidence>
<accession>A0A391NXL7</accession>
<dbReference type="RefSeq" id="WP_243112639.1">
    <property type="nucleotide sequence ID" value="NZ_BHGK01000001.1"/>
</dbReference>
<name>A0A391NXL7_9FIRM</name>
<keyword evidence="1" id="KW-1133">Transmembrane helix</keyword>
<evidence type="ECO:0000313" key="3">
    <source>
        <dbReference type="Proteomes" id="UP000265643"/>
    </source>
</evidence>
<dbReference type="AlphaFoldDB" id="A0A391NXL7"/>
<proteinExistence type="predicted"/>
<organism evidence="2 3">
    <name type="scientific">Mediterraneibacter butyricigenes</name>
    <dbReference type="NCBI Taxonomy" id="2316025"/>
    <lineage>
        <taxon>Bacteria</taxon>
        <taxon>Bacillati</taxon>
        <taxon>Bacillota</taxon>
        <taxon>Clostridia</taxon>
        <taxon>Lachnospirales</taxon>
        <taxon>Lachnospiraceae</taxon>
        <taxon>Mediterraneibacter</taxon>
    </lineage>
</organism>
<dbReference type="EMBL" id="BHGK01000001">
    <property type="protein sequence ID" value="GCA66104.1"/>
    <property type="molecule type" value="Genomic_DNA"/>
</dbReference>
<feature type="transmembrane region" description="Helical" evidence="1">
    <location>
        <begin position="72"/>
        <end position="93"/>
    </location>
</feature>
<keyword evidence="3" id="KW-1185">Reference proteome</keyword>
<sequence>MLNENRVKLMTRMAAYEEKKGKEDIPISSYYRKDYVGLNVLITILWTTIGYGLFLGLVLIGGMDNFLESLTITKMIILALIIVVGYFGSDCLCDQSGKFLPEKI</sequence>
<comment type="caution">
    <text evidence="2">The sequence shown here is derived from an EMBL/GenBank/DDBJ whole genome shotgun (WGS) entry which is preliminary data.</text>
</comment>